<dbReference type="AlphaFoldDB" id="A0A0F7BZZ5"/>
<reference evidence="2" key="1">
    <citation type="submission" date="2015-03" db="EMBL/GenBank/DDBJ databases">
        <title>MIGS Cultured Bacterial/Archaeal sample from Brevibacillus laterosporus.</title>
        <authorList>
            <person name="Zeng D."/>
            <person name="Zhu L."/>
            <person name="Dong G."/>
            <person name="Ye W."/>
            <person name="Ren D."/>
            <person name="Wu L."/>
            <person name="Xu J."/>
            <person name="Li G."/>
            <person name="Guo L."/>
        </authorList>
    </citation>
    <scope>NUCLEOTIDE SEQUENCE</scope>
    <source>
        <strain evidence="2">B9</strain>
    </source>
</reference>
<evidence type="ECO:0000313" key="2">
    <source>
        <dbReference type="EMBL" id="AKF94345.1"/>
    </source>
</evidence>
<evidence type="ECO:0000256" key="1">
    <source>
        <dbReference type="SAM" id="SignalP"/>
    </source>
</evidence>
<name>A0A0F7BZZ5_BRELA</name>
<sequence>MKKILYTASCLLLLTAVTACGTAAPKQGAQTQSYRTNGYGTLGAGNYNGYGMNGYGTLGTGNYNGYGMNGYGTLGTGNYNGYGMNGYGTNGYGINNYGVNNYGYNGFGRATYPYTGFYQSADTRMRGYANNGYRSLTSPNHAYNRELADRITASAKKVKGVQSATTVVYGNEAVVGIELKDNKNRNTIEREVNDAVVKAAPSHRVYVTSDSKMVPRVKGIDNNYRSNSSNSNMMSGPNTVTGNLANVGSDFGALVTDLGRTVTAPFR</sequence>
<feature type="chain" id="PRO_5038552600" evidence="1">
    <location>
        <begin position="20"/>
        <end position="267"/>
    </location>
</feature>
<gene>
    <name evidence="2" type="ORF">EX87_12395</name>
</gene>
<accession>A0A0F7BZZ5</accession>
<proteinExistence type="predicted"/>
<protein>
    <submittedName>
        <fullName evidence="2">Sporulation protein</fullName>
    </submittedName>
</protein>
<dbReference type="EMBL" id="CP011074">
    <property type="protein sequence ID" value="AKF94345.1"/>
    <property type="molecule type" value="Genomic_DNA"/>
</dbReference>
<dbReference type="InterPro" id="IPR019076">
    <property type="entry name" value="Spore_lipoprot_YhcN/YlaJ-like"/>
</dbReference>
<dbReference type="RefSeq" id="WP_031413409.1">
    <property type="nucleotide sequence ID" value="NZ_CP011074.1"/>
</dbReference>
<dbReference type="Pfam" id="PF09580">
    <property type="entry name" value="Spore_YhcN_YlaJ"/>
    <property type="match status" value="1"/>
</dbReference>
<dbReference type="PROSITE" id="PS51257">
    <property type="entry name" value="PROKAR_LIPOPROTEIN"/>
    <property type="match status" value="1"/>
</dbReference>
<organism evidence="2">
    <name type="scientific">Brevibacillus laterosporus</name>
    <name type="common">Bacillus laterosporus</name>
    <dbReference type="NCBI Taxonomy" id="1465"/>
    <lineage>
        <taxon>Bacteria</taxon>
        <taxon>Bacillati</taxon>
        <taxon>Bacillota</taxon>
        <taxon>Bacilli</taxon>
        <taxon>Bacillales</taxon>
        <taxon>Paenibacillaceae</taxon>
        <taxon>Brevibacillus</taxon>
    </lineage>
</organism>
<feature type="signal peptide" evidence="1">
    <location>
        <begin position="1"/>
        <end position="19"/>
    </location>
</feature>
<keyword evidence="1" id="KW-0732">Signal</keyword>